<sequence>MRKRYLVLSLIIAVITSYFSAHSTPIKHVNLHGILKNFSSYLKK</sequence>
<accession>A0ABS2Q445</accession>
<dbReference type="Proteomes" id="UP000808914">
    <property type="component" value="Unassembled WGS sequence"/>
</dbReference>
<dbReference type="EMBL" id="JAFBER010000044">
    <property type="protein sequence ID" value="MBM7647060.1"/>
    <property type="molecule type" value="Genomic_DNA"/>
</dbReference>
<proteinExistence type="predicted"/>
<organism evidence="1 2">
    <name type="scientific">Scopulibacillus daqui</name>
    <dbReference type="NCBI Taxonomy" id="1469162"/>
    <lineage>
        <taxon>Bacteria</taxon>
        <taxon>Bacillati</taxon>
        <taxon>Bacillota</taxon>
        <taxon>Bacilli</taxon>
        <taxon>Bacillales</taxon>
        <taxon>Sporolactobacillaceae</taxon>
        <taxon>Scopulibacillus</taxon>
    </lineage>
</organism>
<gene>
    <name evidence="1" type="ORF">JOD45_003305</name>
</gene>
<comment type="caution">
    <text evidence="1">The sequence shown here is derived from an EMBL/GenBank/DDBJ whole genome shotgun (WGS) entry which is preliminary data.</text>
</comment>
<reference evidence="1 2" key="1">
    <citation type="submission" date="2021-01" db="EMBL/GenBank/DDBJ databases">
        <title>Genomic Encyclopedia of Type Strains, Phase IV (KMG-IV): sequencing the most valuable type-strain genomes for metagenomic binning, comparative biology and taxonomic classification.</title>
        <authorList>
            <person name="Goeker M."/>
        </authorList>
    </citation>
    <scope>NUCLEOTIDE SEQUENCE [LARGE SCALE GENOMIC DNA]</scope>
    <source>
        <strain evidence="1 2">DSM 28236</strain>
    </source>
</reference>
<evidence type="ECO:0000313" key="1">
    <source>
        <dbReference type="EMBL" id="MBM7647060.1"/>
    </source>
</evidence>
<evidence type="ECO:0000313" key="2">
    <source>
        <dbReference type="Proteomes" id="UP000808914"/>
    </source>
</evidence>
<name>A0ABS2Q445_9BACL</name>
<protein>
    <submittedName>
        <fullName evidence="1">Uncharacterized protein</fullName>
    </submittedName>
</protein>
<keyword evidence="2" id="KW-1185">Reference proteome</keyword>